<dbReference type="AlphaFoldDB" id="A0A0C2JM76"/>
<sequence>MHPSLNTLDDYLLTFDGQNGDSVYRLSGYDPTFSLFFEVLGKTLRYLCPYQILPSSALPNISPDTPQLMGLVDVSQKNDPFCAVIIDENKRHVLNVEGTRRSEVYSYFEFRISSTPKTRIQDGYGGYRERKLSGYMMRCPSTHRGSSSPKVTVILEEFCDCVVNVYLTQIVEEGPARFAQASYRQVEQAVSDDGKKRLSGKIALPNLLLKRYSPAIVCHSEYLHLLRATPDPERHCSFENWRLAIKEQFYGTQRISLITRSERIHQQTGSVVVSERPSQELLKACHAVVGNGVKPTA</sequence>
<reference evidence="1 2" key="1">
    <citation type="journal article" date="2014" name="Genome Biol. Evol.">
        <title>The genome of the myxosporean Thelohanellus kitauei shows adaptations to nutrient acquisition within its fish host.</title>
        <authorList>
            <person name="Yang Y."/>
            <person name="Xiong J."/>
            <person name="Zhou Z."/>
            <person name="Huo F."/>
            <person name="Miao W."/>
            <person name="Ran C."/>
            <person name="Liu Y."/>
            <person name="Zhang J."/>
            <person name="Feng J."/>
            <person name="Wang M."/>
            <person name="Wang M."/>
            <person name="Wang L."/>
            <person name="Yao B."/>
        </authorList>
    </citation>
    <scope>NUCLEOTIDE SEQUENCE [LARGE SCALE GENOMIC DNA]</scope>
    <source>
        <strain evidence="1">Wuqing</strain>
    </source>
</reference>
<accession>A0A0C2JM76</accession>
<dbReference type="Proteomes" id="UP000031668">
    <property type="component" value="Unassembled WGS sequence"/>
</dbReference>
<evidence type="ECO:0000313" key="2">
    <source>
        <dbReference type="Proteomes" id="UP000031668"/>
    </source>
</evidence>
<evidence type="ECO:0000313" key="1">
    <source>
        <dbReference type="EMBL" id="KII70483.1"/>
    </source>
</evidence>
<gene>
    <name evidence="1" type="ORF">RF11_08336</name>
</gene>
<protein>
    <submittedName>
        <fullName evidence="1">Uncharacterized protein</fullName>
    </submittedName>
</protein>
<proteinExistence type="predicted"/>
<dbReference type="EMBL" id="JWZT01002056">
    <property type="protein sequence ID" value="KII70483.1"/>
    <property type="molecule type" value="Genomic_DNA"/>
</dbReference>
<keyword evidence="2" id="KW-1185">Reference proteome</keyword>
<organism evidence="1 2">
    <name type="scientific">Thelohanellus kitauei</name>
    <name type="common">Myxosporean</name>
    <dbReference type="NCBI Taxonomy" id="669202"/>
    <lineage>
        <taxon>Eukaryota</taxon>
        <taxon>Metazoa</taxon>
        <taxon>Cnidaria</taxon>
        <taxon>Myxozoa</taxon>
        <taxon>Myxosporea</taxon>
        <taxon>Bivalvulida</taxon>
        <taxon>Platysporina</taxon>
        <taxon>Myxobolidae</taxon>
        <taxon>Thelohanellus</taxon>
    </lineage>
</organism>
<comment type="caution">
    <text evidence="1">The sequence shown here is derived from an EMBL/GenBank/DDBJ whole genome shotgun (WGS) entry which is preliminary data.</text>
</comment>
<name>A0A0C2JM76_THEKT</name>